<evidence type="ECO:0000259" key="5">
    <source>
        <dbReference type="PROSITE" id="PS50887"/>
    </source>
</evidence>
<dbReference type="Gene3D" id="3.30.70.270">
    <property type="match status" value="1"/>
</dbReference>
<feature type="transmembrane region" description="Helical" evidence="4">
    <location>
        <begin position="56"/>
        <end position="76"/>
    </location>
</feature>
<dbReference type="Pfam" id="PF00990">
    <property type="entry name" value="GGDEF"/>
    <property type="match status" value="1"/>
</dbReference>
<accession>A0ABV2KJ28</accession>
<evidence type="ECO:0000313" key="7">
    <source>
        <dbReference type="Proteomes" id="UP001549143"/>
    </source>
</evidence>
<dbReference type="PANTHER" id="PTHR45138">
    <property type="entry name" value="REGULATORY COMPONENTS OF SENSORY TRANSDUCTION SYSTEM"/>
    <property type="match status" value="1"/>
</dbReference>
<dbReference type="NCBIfam" id="TIGR00254">
    <property type="entry name" value="GGDEF"/>
    <property type="match status" value="1"/>
</dbReference>
<reference evidence="6 7" key="1">
    <citation type="submission" date="2024-06" db="EMBL/GenBank/DDBJ databases">
        <title>Genomic Encyclopedia of Type Strains, Phase IV (KMG-IV): sequencing the most valuable type-strain genomes for metagenomic binning, comparative biology and taxonomic classification.</title>
        <authorList>
            <person name="Goeker M."/>
        </authorList>
    </citation>
    <scope>NUCLEOTIDE SEQUENCE [LARGE SCALE GENOMIC DNA]</scope>
    <source>
        <strain evidence="6 7">DSM 19730</strain>
    </source>
</reference>
<evidence type="ECO:0000313" key="6">
    <source>
        <dbReference type="EMBL" id="MET3661085.1"/>
    </source>
</evidence>
<dbReference type="PANTHER" id="PTHR45138:SF9">
    <property type="entry name" value="DIGUANYLATE CYCLASE DGCM-RELATED"/>
    <property type="match status" value="1"/>
</dbReference>
<keyword evidence="7" id="KW-1185">Reference proteome</keyword>
<dbReference type="SMART" id="SM00267">
    <property type="entry name" value="GGDEF"/>
    <property type="match status" value="1"/>
</dbReference>
<keyword evidence="4" id="KW-0472">Membrane</keyword>
<keyword evidence="4" id="KW-1133">Transmembrane helix</keyword>
<gene>
    <name evidence="6" type="ORF">ABID44_001400</name>
</gene>
<protein>
    <recommendedName>
        <fullName evidence="1">diguanylate cyclase</fullName>
        <ecNumber evidence="1">2.7.7.65</ecNumber>
    </recommendedName>
</protein>
<feature type="transmembrane region" description="Helical" evidence="4">
    <location>
        <begin position="26"/>
        <end position="47"/>
    </location>
</feature>
<evidence type="ECO:0000256" key="3">
    <source>
        <dbReference type="SAM" id="MobiDB-lite"/>
    </source>
</evidence>
<proteinExistence type="predicted"/>
<dbReference type="SUPFAM" id="SSF55073">
    <property type="entry name" value="Nucleotide cyclase"/>
    <property type="match status" value="1"/>
</dbReference>
<dbReference type="InterPro" id="IPR050469">
    <property type="entry name" value="Diguanylate_Cyclase"/>
</dbReference>
<comment type="caution">
    <text evidence="6">The sequence shown here is derived from an EMBL/GenBank/DDBJ whole genome shotgun (WGS) entry which is preliminary data.</text>
</comment>
<evidence type="ECO:0000256" key="1">
    <source>
        <dbReference type="ARBA" id="ARBA00012528"/>
    </source>
</evidence>
<sequence>MQYGFSCGDAAGDLKLPSRYVLKRTVQVTLIAAAISISISTGLRLLVGAKADTITVLVRLLLPFLIAPPIAILWFGRLEALETAYRNLLKQTTDLAKRANTDPLTGLLNRRSFEEQFNSAMAHKVAGKFLIADIDYLKAINDEYGHLVGDDAIIATAVALQATLGDESLIARIGGDEFCAFIPRLEKSSMDQLLTEISVAADREFVRRRSLADLKLSISVGHQKCKPSTTFREMMEQTDSDLYRKKRSRSTAAAI</sequence>
<keyword evidence="4" id="KW-0812">Transmembrane</keyword>
<feature type="domain" description="GGDEF" evidence="5">
    <location>
        <begin position="125"/>
        <end position="255"/>
    </location>
</feature>
<dbReference type="InterPro" id="IPR043128">
    <property type="entry name" value="Rev_trsase/Diguanyl_cyclase"/>
</dbReference>
<dbReference type="PROSITE" id="PS50887">
    <property type="entry name" value="GGDEF"/>
    <property type="match status" value="1"/>
</dbReference>
<name>A0ABV2KJ28_9HYPH</name>
<dbReference type="CDD" id="cd01949">
    <property type="entry name" value="GGDEF"/>
    <property type="match status" value="1"/>
</dbReference>
<dbReference type="InterPro" id="IPR000160">
    <property type="entry name" value="GGDEF_dom"/>
</dbReference>
<dbReference type="InterPro" id="IPR029787">
    <property type="entry name" value="Nucleotide_cyclase"/>
</dbReference>
<evidence type="ECO:0000256" key="2">
    <source>
        <dbReference type="ARBA" id="ARBA00034247"/>
    </source>
</evidence>
<dbReference type="EC" id="2.7.7.65" evidence="1"/>
<dbReference type="EMBL" id="JBEPMN010000003">
    <property type="protein sequence ID" value="MET3661085.1"/>
    <property type="molecule type" value="Genomic_DNA"/>
</dbReference>
<dbReference type="Proteomes" id="UP001549143">
    <property type="component" value="Unassembled WGS sequence"/>
</dbReference>
<organism evidence="6 7">
    <name type="scientific">Aquamicrobium ahrensii</name>
    <dbReference type="NCBI Taxonomy" id="469551"/>
    <lineage>
        <taxon>Bacteria</taxon>
        <taxon>Pseudomonadati</taxon>
        <taxon>Pseudomonadota</taxon>
        <taxon>Alphaproteobacteria</taxon>
        <taxon>Hyphomicrobiales</taxon>
        <taxon>Phyllobacteriaceae</taxon>
        <taxon>Aquamicrobium</taxon>
    </lineage>
</organism>
<evidence type="ECO:0000256" key="4">
    <source>
        <dbReference type="SAM" id="Phobius"/>
    </source>
</evidence>
<feature type="region of interest" description="Disordered" evidence="3">
    <location>
        <begin position="236"/>
        <end position="255"/>
    </location>
</feature>
<comment type="catalytic activity">
    <reaction evidence="2">
        <text>2 GTP = 3',3'-c-di-GMP + 2 diphosphate</text>
        <dbReference type="Rhea" id="RHEA:24898"/>
        <dbReference type="ChEBI" id="CHEBI:33019"/>
        <dbReference type="ChEBI" id="CHEBI:37565"/>
        <dbReference type="ChEBI" id="CHEBI:58805"/>
        <dbReference type="EC" id="2.7.7.65"/>
    </reaction>
</comment>